<feature type="domain" description="Retrovirus-related Pol polyprotein from transposon TNT 1-94-like beta-barrel" evidence="4">
    <location>
        <begin position="201"/>
        <end position="274"/>
    </location>
</feature>
<evidence type="ECO:0000256" key="1">
    <source>
        <dbReference type="ARBA" id="ARBA00022670"/>
    </source>
</evidence>
<dbReference type="Pfam" id="PF13976">
    <property type="entry name" value="gag_pre-integrs"/>
    <property type="match status" value="1"/>
</dbReference>
<gene>
    <name evidence="6" type="ORF">Tci_586362</name>
</gene>
<dbReference type="Pfam" id="PF22936">
    <property type="entry name" value="Pol_BBD"/>
    <property type="match status" value="1"/>
</dbReference>
<keyword evidence="1" id="KW-0645">Protease</keyword>
<dbReference type="InterPro" id="IPR036397">
    <property type="entry name" value="RNaseH_sf"/>
</dbReference>
<dbReference type="GO" id="GO:0003676">
    <property type="term" value="F:nucleic acid binding"/>
    <property type="evidence" value="ECO:0007669"/>
    <property type="project" value="InterPro"/>
</dbReference>
<evidence type="ECO:0000259" key="5">
    <source>
        <dbReference type="Pfam" id="PF25597"/>
    </source>
</evidence>
<organism evidence="6">
    <name type="scientific">Tanacetum cinerariifolium</name>
    <name type="common">Dalmatian daisy</name>
    <name type="synonym">Chrysanthemum cinerariifolium</name>
    <dbReference type="NCBI Taxonomy" id="118510"/>
    <lineage>
        <taxon>Eukaryota</taxon>
        <taxon>Viridiplantae</taxon>
        <taxon>Streptophyta</taxon>
        <taxon>Embryophyta</taxon>
        <taxon>Tracheophyta</taxon>
        <taxon>Spermatophyta</taxon>
        <taxon>Magnoliopsida</taxon>
        <taxon>eudicotyledons</taxon>
        <taxon>Gunneridae</taxon>
        <taxon>Pentapetalae</taxon>
        <taxon>asterids</taxon>
        <taxon>campanulids</taxon>
        <taxon>Asterales</taxon>
        <taxon>Asteraceae</taxon>
        <taxon>Asteroideae</taxon>
        <taxon>Anthemideae</taxon>
        <taxon>Anthemidinae</taxon>
        <taxon>Tanacetum</taxon>
    </lineage>
</organism>
<dbReference type="InterPro" id="IPR012337">
    <property type="entry name" value="RNaseH-like_sf"/>
</dbReference>
<dbReference type="InterPro" id="IPR054722">
    <property type="entry name" value="PolX-like_BBD"/>
</dbReference>
<dbReference type="InterPro" id="IPR025724">
    <property type="entry name" value="GAG-pre-integrase_dom"/>
</dbReference>
<dbReference type="Pfam" id="PF25597">
    <property type="entry name" value="SH3_retrovirus"/>
    <property type="match status" value="1"/>
</dbReference>
<evidence type="ECO:0000313" key="6">
    <source>
        <dbReference type="EMBL" id="GFA14390.1"/>
    </source>
</evidence>
<dbReference type="AlphaFoldDB" id="A0A699J869"/>
<dbReference type="GO" id="GO:0008233">
    <property type="term" value="F:peptidase activity"/>
    <property type="evidence" value="ECO:0007669"/>
    <property type="project" value="UniProtKB-KW"/>
</dbReference>
<feature type="non-terminal residue" evidence="6">
    <location>
        <position position="1"/>
    </location>
</feature>
<reference evidence="6" key="1">
    <citation type="journal article" date="2019" name="Sci. Rep.">
        <title>Draft genome of Tanacetum cinerariifolium, the natural source of mosquito coil.</title>
        <authorList>
            <person name="Yamashiro T."/>
            <person name="Shiraishi A."/>
            <person name="Satake H."/>
            <person name="Nakayama K."/>
        </authorList>
    </citation>
    <scope>NUCLEOTIDE SEQUENCE</scope>
</reference>
<dbReference type="PANTHER" id="PTHR42648">
    <property type="entry name" value="TRANSPOSASE, PUTATIVE-RELATED"/>
    <property type="match status" value="1"/>
</dbReference>
<evidence type="ECO:0000256" key="2">
    <source>
        <dbReference type="SAM" id="MobiDB-lite"/>
    </source>
</evidence>
<sequence length="652" mass="73384">TIDLFNFGLEEFRHPEFKGYGPKTSKSVCVDTSDEIKEASDASIIKDWVSDSDEDESEHQNFSNSKRNFAPTAVLTKSGIVPISTARQSSSRAAAPVSVARPINTDAAKPLVNVAKPRQNALQKLHSLSRRPFYQQKALKNINLNNKINTAKINSVNTAKGNRVTSVVGIQGINVVKSSACWVWRPKIKGDPQDALKDQGYFDSECSKYMTCNISYLIDFKEHDRGYVAFGGGAKCGKITGKGTIRTGKLDFEDVYFVKELQFNLFSISQMCDKKNIVLFTNTECFVLSPNFTLADESHVLLKVPRKNNMYSFDMKNIVPQKDLTCLLAKATNDESMLWHRRLGHINFKNINKVVKENLVRGMPSKRFKNDQTCVACLKGKQTKSPSSLKYRTLILNHYSCCIWTCLVLLLVARTPQQNRVAERRNMTPIEAGRTMLADSKLPATFWAEAVNTTCYVQNRVLVVKPYFKTSYELFRGRSPALSFMRPFGCYVTILNTIVQLGKIDGKSNEGNFVGHFTISKAFRVYSTRSSKVEENLHITFLENKSMITGTNSNDFVGKRASFDAGQSSLETRPSQDYILMPLWKDSSLFDSSLQDSDGHNKDNHGPSQENECDNQERPNAESRLKLKGYLINNGYADLVSSTTLKGMYHNW</sequence>
<dbReference type="SUPFAM" id="SSF53098">
    <property type="entry name" value="Ribonuclease H-like"/>
    <property type="match status" value="1"/>
</dbReference>
<accession>A0A699J869</accession>
<feature type="domain" description="Retroviral polymerase SH3-like" evidence="5">
    <location>
        <begin position="490"/>
        <end position="546"/>
    </location>
</feature>
<dbReference type="InterPro" id="IPR057670">
    <property type="entry name" value="SH3_retrovirus"/>
</dbReference>
<dbReference type="EMBL" id="BKCJ010375696">
    <property type="protein sequence ID" value="GFA14390.1"/>
    <property type="molecule type" value="Genomic_DNA"/>
</dbReference>
<feature type="domain" description="GAG-pre-integrase" evidence="3">
    <location>
        <begin position="309"/>
        <end position="382"/>
    </location>
</feature>
<dbReference type="InterPro" id="IPR039537">
    <property type="entry name" value="Retrotran_Ty1/copia-like"/>
</dbReference>
<dbReference type="Gene3D" id="3.30.420.10">
    <property type="entry name" value="Ribonuclease H-like superfamily/Ribonuclease H"/>
    <property type="match status" value="1"/>
</dbReference>
<evidence type="ECO:0000259" key="4">
    <source>
        <dbReference type="Pfam" id="PF22936"/>
    </source>
</evidence>
<name>A0A699J869_TANCI</name>
<protein>
    <submittedName>
        <fullName evidence="6">Ribonuclease H-like domain-containing protein</fullName>
    </submittedName>
</protein>
<comment type="caution">
    <text evidence="6">The sequence shown here is derived from an EMBL/GenBank/DDBJ whole genome shotgun (WGS) entry which is preliminary data.</text>
</comment>
<dbReference type="PANTHER" id="PTHR42648:SF32">
    <property type="entry name" value="RIBONUCLEASE H-LIKE DOMAIN, GAG-PRE-INTEGRASE DOMAIN PROTEIN-RELATED"/>
    <property type="match status" value="1"/>
</dbReference>
<keyword evidence="1" id="KW-0378">Hydrolase</keyword>
<proteinExistence type="predicted"/>
<feature type="region of interest" description="Disordered" evidence="2">
    <location>
        <begin position="593"/>
        <end position="620"/>
    </location>
</feature>
<dbReference type="GO" id="GO:0006508">
    <property type="term" value="P:proteolysis"/>
    <property type="evidence" value="ECO:0007669"/>
    <property type="project" value="UniProtKB-KW"/>
</dbReference>
<evidence type="ECO:0000259" key="3">
    <source>
        <dbReference type="Pfam" id="PF13976"/>
    </source>
</evidence>